<evidence type="ECO:0000256" key="1">
    <source>
        <dbReference type="SAM" id="MobiDB-lite"/>
    </source>
</evidence>
<dbReference type="CTD" id="20208674"/>
<proteinExistence type="predicted"/>
<reference evidence="4" key="1">
    <citation type="submission" date="2012-12" db="EMBL/GenBank/DDBJ databases">
        <authorList>
            <person name="Hellsten U."/>
            <person name="Grimwood J."/>
            <person name="Chapman J.A."/>
            <person name="Shapiro H."/>
            <person name="Aerts A."/>
            <person name="Otillar R.P."/>
            <person name="Terry A.Y."/>
            <person name="Boore J.L."/>
            <person name="Simakov O."/>
            <person name="Marletaz F."/>
            <person name="Cho S.-J."/>
            <person name="Edsinger-Gonzales E."/>
            <person name="Havlak P."/>
            <person name="Kuo D.-H."/>
            <person name="Larsson T."/>
            <person name="Lv J."/>
            <person name="Arendt D."/>
            <person name="Savage R."/>
            <person name="Osoegawa K."/>
            <person name="de Jong P."/>
            <person name="Lindberg D.R."/>
            <person name="Seaver E.C."/>
            <person name="Weisblat D.A."/>
            <person name="Putnam N.H."/>
            <person name="Grigoriev I.V."/>
            <person name="Rokhsar D.S."/>
        </authorList>
    </citation>
    <scope>NUCLEOTIDE SEQUENCE</scope>
</reference>
<dbReference type="GeneID" id="20208674"/>
<sequence>MTTSSVAAGMMLDVSFADGKVSVGAGGGDSEPGDDVADDDDDDDGADDDGTRYTIREVIKNDHVTGTGKIRDDGRNNNDDNGRGGCDNNDAERRDDVIINSENWTDFFNHADGHHGDIVDCRWCSAKFLRRKRKRDEDDKNVNDVHEEEGDDATSTTFYKKRKCIMKLQ</sequence>
<dbReference type="EnsemblMetazoa" id="HelroT182711">
    <property type="protein sequence ID" value="HelroP182711"/>
    <property type="gene ID" value="HelroG182711"/>
</dbReference>
<name>T1FIM5_HELRO</name>
<dbReference type="EMBL" id="AMQM01008350">
    <property type="status" value="NOT_ANNOTATED_CDS"/>
    <property type="molecule type" value="Genomic_DNA"/>
</dbReference>
<reference evidence="2 4" key="2">
    <citation type="journal article" date="2013" name="Nature">
        <title>Insights into bilaterian evolution from three spiralian genomes.</title>
        <authorList>
            <person name="Simakov O."/>
            <person name="Marletaz F."/>
            <person name="Cho S.J."/>
            <person name="Edsinger-Gonzales E."/>
            <person name="Havlak P."/>
            <person name="Hellsten U."/>
            <person name="Kuo D.H."/>
            <person name="Larsson T."/>
            <person name="Lv J."/>
            <person name="Arendt D."/>
            <person name="Savage R."/>
            <person name="Osoegawa K."/>
            <person name="de Jong P."/>
            <person name="Grimwood J."/>
            <person name="Chapman J.A."/>
            <person name="Shapiro H."/>
            <person name="Aerts A."/>
            <person name="Otillar R.P."/>
            <person name="Terry A.Y."/>
            <person name="Boore J.L."/>
            <person name="Grigoriev I.V."/>
            <person name="Lindberg D.R."/>
            <person name="Seaver E.C."/>
            <person name="Weisblat D.A."/>
            <person name="Putnam N.H."/>
            <person name="Rokhsar D.S."/>
        </authorList>
    </citation>
    <scope>NUCLEOTIDE SEQUENCE</scope>
</reference>
<reference evidence="3" key="3">
    <citation type="submission" date="2015-06" db="UniProtKB">
        <authorList>
            <consortium name="EnsemblMetazoa"/>
        </authorList>
    </citation>
    <scope>IDENTIFICATION</scope>
</reference>
<dbReference type="HOGENOM" id="CLU_1580251_0_0_1"/>
<feature type="compositionally biased region" description="Basic and acidic residues" evidence="1">
    <location>
        <begin position="49"/>
        <end position="82"/>
    </location>
</feature>
<evidence type="ECO:0000313" key="4">
    <source>
        <dbReference type="Proteomes" id="UP000015101"/>
    </source>
</evidence>
<feature type="region of interest" description="Disordered" evidence="1">
    <location>
        <begin position="19"/>
        <end position="93"/>
    </location>
</feature>
<dbReference type="RefSeq" id="XP_009031688.1">
    <property type="nucleotide sequence ID" value="XM_009033440.1"/>
</dbReference>
<evidence type="ECO:0000313" key="2">
    <source>
        <dbReference type="EMBL" id="ESN90214.1"/>
    </source>
</evidence>
<accession>T1FIM5</accession>
<gene>
    <name evidence="3" type="primary">20208674</name>
    <name evidence="2" type="ORF">HELRODRAFT_182711</name>
</gene>
<feature type="compositionally biased region" description="Acidic residues" evidence="1">
    <location>
        <begin position="31"/>
        <end position="48"/>
    </location>
</feature>
<organism evidence="3 4">
    <name type="scientific">Helobdella robusta</name>
    <name type="common">Californian leech</name>
    <dbReference type="NCBI Taxonomy" id="6412"/>
    <lineage>
        <taxon>Eukaryota</taxon>
        <taxon>Metazoa</taxon>
        <taxon>Spiralia</taxon>
        <taxon>Lophotrochozoa</taxon>
        <taxon>Annelida</taxon>
        <taxon>Clitellata</taxon>
        <taxon>Hirudinea</taxon>
        <taxon>Rhynchobdellida</taxon>
        <taxon>Glossiphoniidae</taxon>
        <taxon>Helobdella</taxon>
    </lineage>
</organism>
<evidence type="ECO:0000313" key="3">
    <source>
        <dbReference type="EnsemblMetazoa" id="HelroP182711"/>
    </source>
</evidence>
<dbReference type="Proteomes" id="UP000015101">
    <property type="component" value="Unassembled WGS sequence"/>
</dbReference>
<dbReference type="EMBL" id="KB097761">
    <property type="protein sequence ID" value="ESN90214.1"/>
    <property type="molecule type" value="Genomic_DNA"/>
</dbReference>
<dbReference type="AlphaFoldDB" id="T1FIM5"/>
<dbReference type="KEGG" id="hro:HELRODRAFT_182711"/>
<keyword evidence="4" id="KW-1185">Reference proteome</keyword>
<dbReference type="InParanoid" id="T1FIM5"/>
<protein>
    <submittedName>
        <fullName evidence="2 3">Uncharacterized protein</fullName>
    </submittedName>
</protein>